<evidence type="ECO:0000256" key="5">
    <source>
        <dbReference type="ARBA" id="ARBA00022691"/>
    </source>
</evidence>
<keyword evidence="5" id="KW-0949">S-adenosyl-L-methionine</keyword>
<evidence type="ECO:0000313" key="7">
    <source>
        <dbReference type="EMBL" id="MCS5736758.1"/>
    </source>
</evidence>
<proteinExistence type="inferred from homology"/>
<dbReference type="InterPro" id="IPR029063">
    <property type="entry name" value="SAM-dependent_MTases_sf"/>
</dbReference>
<dbReference type="Gene3D" id="1.10.1020.10">
    <property type="entry name" value="Adenine-specific Methyltransferase, Domain 2"/>
    <property type="match status" value="1"/>
</dbReference>
<sequence length="96" mass="11006">MGINSDAKTLYIASLFAFSNTLKISRKTGKLDKSWGAYNFTPFGLKDFYQANKQSARIESIKQGFKDFDFSKVDKENDFVYLDPPYLGTQANYNKH</sequence>
<dbReference type="InterPro" id="IPR012327">
    <property type="entry name" value="MeTrfase_D12"/>
</dbReference>
<comment type="similarity">
    <text evidence="1">Belongs to the N(4)/N(6)-methyltransferase family.</text>
</comment>
<accession>A0ABT2H9Y8</accession>
<name>A0ABT2H9Y8_9MICO</name>
<evidence type="ECO:0000256" key="1">
    <source>
        <dbReference type="ARBA" id="ARBA00006594"/>
    </source>
</evidence>
<organism evidence="7 8">
    <name type="scientific">Herbiconiux daphne</name>
    <dbReference type="NCBI Taxonomy" id="2970914"/>
    <lineage>
        <taxon>Bacteria</taxon>
        <taxon>Bacillati</taxon>
        <taxon>Actinomycetota</taxon>
        <taxon>Actinomycetes</taxon>
        <taxon>Micrococcales</taxon>
        <taxon>Microbacteriaceae</taxon>
        <taxon>Herbiconiux</taxon>
    </lineage>
</organism>
<dbReference type="Proteomes" id="UP001165586">
    <property type="component" value="Unassembled WGS sequence"/>
</dbReference>
<keyword evidence="3 7" id="KW-0489">Methyltransferase</keyword>
<dbReference type="EC" id="2.1.1.72" evidence="2"/>
<dbReference type="RefSeq" id="WP_259542861.1">
    <property type="nucleotide sequence ID" value="NZ_JANLCJ010000160.1"/>
</dbReference>
<evidence type="ECO:0000256" key="6">
    <source>
        <dbReference type="ARBA" id="ARBA00047942"/>
    </source>
</evidence>
<evidence type="ECO:0000256" key="4">
    <source>
        <dbReference type="ARBA" id="ARBA00022679"/>
    </source>
</evidence>
<comment type="catalytic activity">
    <reaction evidence="6">
        <text>a 2'-deoxyadenosine in DNA + S-adenosyl-L-methionine = an N(6)-methyl-2'-deoxyadenosine in DNA + S-adenosyl-L-homocysteine + H(+)</text>
        <dbReference type="Rhea" id="RHEA:15197"/>
        <dbReference type="Rhea" id="RHEA-COMP:12418"/>
        <dbReference type="Rhea" id="RHEA-COMP:12419"/>
        <dbReference type="ChEBI" id="CHEBI:15378"/>
        <dbReference type="ChEBI" id="CHEBI:57856"/>
        <dbReference type="ChEBI" id="CHEBI:59789"/>
        <dbReference type="ChEBI" id="CHEBI:90615"/>
        <dbReference type="ChEBI" id="CHEBI:90616"/>
        <dbReference type="EC" id="2.1.1.72"/>
    </reaction>
</comment>
<dbReference type="SUPFAM" id="SSF53335">
    <property type="entry name" value="S-adenosyl-L-methionine-dependent methyltransferases"/>
    <property type="match status" value="1"/>
</dbReference>
<dbReference type="Pfam" id="PF02086">
    <property type="entry name" value="MethyltransfD12"/>
    <property type="match status" value="1"/>
</dbReference>
<dbReference type="GO" id="GO:0008168">
    <property type="term" value="F:methyltransferase activity"/>
    <property type="evidence" value="ECO:0007669"/>
    <property type="project" value="UniProtKB-KW"/>
</dbReference>
<reference evidence="7" key="1">
    <citation type="submission" date="2022-08" db="EMBL/GenBank/DDBJ databases">
        <authorList>
            <person name="Deng Y."/>
            <person name="Han X.-F."/>
            <person name="Zhang Y.-Q."/>
        </authorList>
    </citation>
    <scope>NUCLEOTIDE SEQUENCE</scope>
    <source>
        <strain evidence="7">CPCC 203386</strain>
    </source>
</reference>
<dbReference type="Gene3D" id="3.40.50.150">
    <property type="entry name" value="Vaccinia Virus protein VP39"/>
    <property type="match status" value="1"/>
</dbReference>
<dbReference type="InterPro" id="IPR023095">
    <property type="entry name" value="Ade_MeTrfase_dom_2"/>
</dbReference>
<dbReference type="EMBL" id="JANLCJ010000160">
    <property type="protein sequence ID" value="MCS5736758.1"/>
    <property type="molecule type" value="Genomic_DNA"/>
</dbReference>
<comment type="caution">
    <text evidence="7">The sequence shown here is derived from an EMBL/GenBank/DDBJ whole genome shotgun (WGS) entry which is preliminary data.</text>
</comment>
<gene>
    <name evidence="7" type="ORF">N1032_23790</name>
</gene>
<dbReference type="PROSITE" id="PS00092">
    <property type="entry name" value="N6_MTASE"/>
    <property type="match status" value="1"/>
</dbReference>
<dbReference type="InterPro" id="IPR002052">
    <property type="entry name" value="DNA_methylase_N6_adenine_CS"/>
</dbReference>
<keyword evidence="8" id="KW-1185">Reference proteome</keyword>
<evidence type="ECO:0000256" key="2">
    <source>
        <dbReference type="ARBA" id="ARBA00011900"/>
    </source>
</evidence>
<protein>
    <recommendedName>
        <fullName evidence="2">site-specific DNA-methyltransferase (adenine-specific)</fullName>
        <ecNumber evidence="2">2.1.1.72</ecNumber>
    </recommendedName>
</protein>
<dbReference type="GO" id="GO:0032259">
    <property type="term" value="P:methylation"/>
    <property type="evidence" value="ECO:0007669"/>
    <property type="project" value="UniProtKB-KW"/>
</dbReference>
<keyword evidence="4" id="KW-0808">Transferase</keyword>
<evidence type="ECO:0000256" key="3">
    <source>
        <dbReference type="ARBA" id="ARBA00022603"/>
    </source>
</evidence>
<evidence type="ECO:0000313" key="8">
    <source>
        <dbReference type="Proteomes" id="UP001165586"/>
    </source>
</evidence>